<dbReference type="GO" id="GO:0003700">
    <property type="term" value="F:DNA-binding transcription factor activity"/>
    <property type="evidence" value="ECO:0007669"/>
    <property type="project" value="InterPro"/>
</dbReference>
<sequence length="223" mass="24210">MSLREQALVIVRQAIVSGEIGPDEIYSASALATRLGVSNSPVREAMLTLVNQGILEPVRNRGFRIVPISEHDLDEIGEMRRMLEIPGVAALVERASDRDIEALRPVATEIADAAHSGDIPVFLEADRRFHLGLLELGGNTRLVETVARLRDQTRLYGVSALAEQGTLQQTAPEHFEILDALLARDVAAVEAVMNRHLDHVRGEWAATTPAATAAEQAERAASS</sequence>
<dbReference type="SMART" id="SM00895">
    <property type="entry name" value="FCD"/>
    <property type="match status" value="1"/>
</dbReference>
<dbReference type="InterPro" id="IPR000524">
    <property type="entry name" value="Tscrpt_reg_HTH_GntR"/>
</dbReference>
<dbReference type="PANTHER" id="PTHR43537">
    <property type="entry name" value="TRANSCRIPTIONAL REGULATOR, GNTR FAMILY"/>
    <property type="match status" value="1"/>
</dbReference>
<dbReference type="GO" id="GO:0003677">
    <property type="term" value="F:DNA binding"/>
    <property type="evidence" value="ECO:0007669"/>
    <property type="project" value="UniProtKB-KW"/>
</dbReference>
<dbReference type="EMBL" id="LJGW01000451">
    <property type="protein sequence ID" value="OEV07975.1"/>
    <property type="molecule type" value="Genomic_DNA"/>
</dbReference>
<reference evidence="5 6" key="1">
    <citation type="journal article" date="2016" name="Front. Microbiol.">
        <title>Comparative Genomics Analysis of Streptomyces Species Reveals Their Adaptation to the Marine Environment and Their Diversity at the Genomic Level.</title>
        <authorList>
            <person name="Tian X."/>
            <person name="Zhang Z."/>
            <person name="Yang T."/>
            <person name="Chen M."/>
            <person name="Li J."/>
            <person name="Chen F."/>
            <person name="Yang J."/>
            <person name="Li W."/>
            <person name="Zhang B."/>
            <person name="Zhang Z."/>
            <person name="Wu J."/>
            <person name="Zhang C."/>
            <person name="Long L."/>
            <person name="Xiao J."/>
        </authorList>
    </citation>
    <scope>NUCLEOTIDE SEQUENCE [LARGE SCALE GENOMIC DNA]</scope>
    <source>
        <strain evidence="5 6">SCSIO 10429</strain>
    </source>
</reference>
<gene>
    <name evidence="5" type="ORF">AN218_28135</name>
</gene>
<dbReference type="InterPro" id="IPR036388">
    <property type="entry name" value="WH-like_DNA-bd_sf"/>
</dbReference>
<keyword evidence="1" id="KW-0805">Transcription regulation</keyword>
<protein>
    <submittedName>
        <fullName evidence="5">GntR family transcriptional regulator</fullName>
    </submittedName>
</protein>
<dbReference type="SMART" id="SM00345">
    <property type="entry name" value="HTH_GNTR"/>
    <property type="match status" value="1"/>
</dbReference>
<dbReference type="SUPFAM" id="SSF48008">
    <property type="entry name" value="GntR ligand-binding domain-like"/>
    <property type="match status" value="1"/>
</dbReference>
<dbReference type="InterPro" id="IPR011711">
    <property type="entry name" value="GntR_C"/>
</dbReference>
<dbReference type="PROSITE" id="PS50949">
    <property type="entry name" value="HTH_GNTR"/>
    <property type="match status" value="1"/>
</dbReference>
<dbReference type="AlphaFoldDB" id="A0A1E7KVM5"/>
<dbReference type="RefSeq" id="WP_070019948.1">
    <property type="nucleotide sequence ID" value="NZ_LJGW01000451.1"/>
</dbReference>
<proteinExistence type="predicted"/>
<evidence type="ECO:0000256" key="3">
    <source>
        <dbReference type="ARBA" id="ARBA00023163"/>
    </source>
</evidence>
<feature type="domain" description="HTH gntR-type" evidence="4">
    <location>
        <begin position="1"/>
        <end position="68"/>
    </location>
</feature>
<comment type="caution">
    <text evidence="5">The sequence shown here is derived from an EMBL/GenBank/DDBJ whole genome shotgun (WGS) entry which is preliminary data.</text>
</comment>
<dbReference type="Proteomes" id="UP000176005">
    <property type="component" value="Unassembled WGS sequence"/>
</dbReference>
<evidence type="ECO:0000313" key="5">
    <source>
        <dbReference type="EMBL" id="OEV07975.1"/>
    </source>
</evidence>
<keyword evidence="2" id="KW-0238">DNA-binding</keyword>
<keyword evidence="3" id="KW-0804">Transcription</keyword>
<evidence type="ECO:0000259" key="4">
    <source>
        <dbReference type="PROSITE" id="PS50949"/>
    </source>
</evidence>
<dbReference type="InterPro" id="IPR008920">
    <property type="entry name" value="TF_FadR/GntR_C"/>
</dbReference>
<evidence type="ECO:0000256" key="1">
    <source>
        <dbReference type="ARBA" id="ARBA00023015"/>
    </source>
</evidence>
<accession>A0A1E7KVM5</accession>
<organism evidence="5 6">
    <name type="scientific">Streptomyces nanshensis</name>
    <dbReference type="NCBI Taxonomy" id="518642"/>
    <lineage>
        <taxon>Bacteria</taxon>
        <taxon>Bacillati</taxon>
        <taxon>Actinomycetota</taxon>
        <taxon>Actinomycetes</taxon>
        <taxon>Kitasatosporales</taxon>
        <taxon>Streptomycetaceae</taxon>
        <taxon>Streptomyces</taxon>
    </lineage>
</organism>
<evidence type="ECO:0000256" key="2">
    <source>
        <dbReference type="ARBA" id="ARBA00023125"/>
    </source>
</evidence>
<evidence type="ECO:0000313" key="6">
    <source>
        <dbReference type="Proteomes" id="UP000176005"/>
    </source>
</evidence>
<dbReference type="Gene3D" id="1.20.120.530">
    <property type="entry name" value="GntR ligand-binding domain-like"/>
    <property type="match status" value="1"/>
</dbReference>
<name>A0A1E7KVM5_9ACTN</name>
<dbReference type="PATRIC" id="fig|518642.10.peg.6655"/>
<dbReference type="InterPro" id="IPR036390">
    <property type="entry name" value="WH_DNA-bd_sf"/>
</dbReference>
<dbReference type="Gene3D" id="1.10.10.10">
    <property type="entry name" value="Winged helix-like DNA-binding domain superfamily/Winged helix DNA-binding domain"/>
    <property type="match status" value="1"/>
</dbReference>
<dbReference type="PANTHER" id="PTHR43537:SF45">
    <property type="entry name" value="GNTR FAMILY REGULATORY PROTEIN"/>
    <property type="match status" value="1"/>
</dbReference>
<keyword evidence="6" id="KW-1185">Reference proteome</keyword>
<dbReference type="Pfam" id="PF07729">
    <property type="entry name" value="FCD"/>
    <property type="match status" value="1"/>
</dbReference>
<dbReference type="SUPFAM" id="SSF46785">
    <property type="entry name" value="Winged helix' DNA-binding domain"/>
    <property type="match status" value="1"/>
</dbReference>
<dbReference type="Pfam" id="PF00392">
    <property type="entry name" value="GntR"/>
    <property type="match status" value="1"/>
</dbReference>